<sequence length="65" mass="7079">MKHIVAIIGAVLTSAALLLVPTAQAAGICDNHGFGPGQIYKAACAKGSGWWRLQRPRRRRRRGVR</sequence>
<name>A0A0B5A3N5_9CAUD</name>
<dbReference type="KEGG" id="vg:26635450"/>
<dbReference type="OrthoDB" id="20163at10239"/>
<gene>
    <name evidence="1" type="primary">71</name>
    <name evidence="1" type="ORF">SHEEN_71</name>
</gene>
<keyword evidence="2" id="KW-1185">Reference proteome</keyword>
<protein>
    <submittedName>
        <fullName evidence="1">Uncharacterized protein</fullName>
    </submittedName>
</protein>
<accession>A0A0B5A3N5</accession>
<reference evidence="1 2" key="1">
    <citation type="submission" date="2014-12" db="EMBL/GenBank/DDBJ databases">
        <authorList>
            <person name="Cote D."/>
            <person name="Daigle Z."/>
            <person name="Borges K.M."/>
            <person name="Adams S.D."/>
            <person name="Alvey R.M."/>
            <person name="Barekzi N."/>
            <person name="Beal Z.N."/>
            <person name="Briggs L.A."/>
            <person name="Brown T."/>
            <person name="Coomans R.J."/>
            <person name="D'Elia T."/>
            <person name="Doss J.H."/>
            <person name="Ellsworth J.A."/>
            <person name="Ettinger W.F."/>
            <person name="Fox D.J."/>
            <person name="Gauthier D.T."/>
            <person name="Andriolo J.M."/>
            <person name="Grubb S."/>
            <person name="Gugssa A.H."/>
            <person name="Hauser C.R."/>
            <person name="Hull A.K."/>
            <person name="Jackson N."/>
            <person name="Kart M.U."/>
            <person name="Korey C.A."/>
            <person name="Makemson J."/>
            <person name="McKinney A.L."/>
            <person name="Nelson P.R."/>
            <person name="Newman R.H."/>
            <person name="Powell G."/>
            <person name="Rodriguez-Lanetty M."/>
            <person name="Royer D."/>
            <person name="Sabila M.H."/>
            <person name="Sadana R."/>
            <person name="Saha S."/>
            <person name="Sangster N."/>
            <person name="Slowan-Pomeroy T."/>
            <person name="Urbinati C.R."/>
            <person name="Ward R.E."/>
            <person name="Warner M."/>
            <person name="Williamson B."/>
            <person name="Biederman B."/>
            <person name="Cresawn S.G."/>
            <person name="Bowman C.A."/>
            <person name="Russell D.A."/>
            <person name="Pope W.H."/>
            <person name="Jacobs-Sera D."/>
            <person name="Hendrix R.W."/>
            <person name="Hatfull G.H."/>
        </authorList>
    </citation>
    <scope>NUCLEOTIDE SEQUENCE [LARGE SCALE GENOMIC DNA]</scope>
</reference>
<dbReference type="GeneID" id="26635450"/>
<evidence type="ECO:0000313" key="1">
    <source>
        <dbReference type="EMBL" id="AJD82489.1"/>
    </source>
</evidence>
<organism evidence="1 2">
    <name type="scientific">Mycobacterium phage Sheen</name>
    <dbReference type="NCBI Taxonomy" id="1589274"/>
    <lineage>
        <taxon>Viruses</taxon>
        <taxon>Duplodnaviria</taxon>
        <taxon>Heunggongvirae</taxon>
        <taxon>Uroviricota</taxon>
        <taxon>Caudoviricetes</taxon>
        <taxon>Sheenvirus</taxon>
        <taxon>Sheenvirus Sheen</taxon>
    </lineage>
</organism>
<dbReference type="RefSeq" id="YP_009209108.1">
    <property type="nucleotide sequence ID" value="NC_028914.1"/>
</dbReference>
<dbReference type="Proteomes" id="UP000031723">
    <property type="component" value="Segment"/>
</dbReference>
<evidence type="ECO:0000313" key="2">
    <source>
        <dbReference type="Proteomes" id="UP000031723"/>
    </source>
</evidence>
<dbReference type="EMBL" id="KP273225">
    <property type="protein sequence ID" value="AJD82489.1"/>
    <property type="molecule type" value="Genomic_DNA"/>
</dbReference>
<proteinExistence type="predicted"/>